<dbReference type="InterPro" id="IPR001611">
    <property type="entry name" value="Leu-rich_rpt"/>
</dbReference>
<feature type="transmembrane region" description="Helical" evidence="11">
    <location>
        <begin position="76"/>
        <end position="99"/>
    </location>
</feature>
<keyword evidence="10" id="KW-0807">Transducer</keyword>
<feature type="transmembrane region" description="Helical" evidence="11">
    <location>
        <begin position="528"/>
        <end position="552"/>
    </location>
</feature>
<comment type="caution">
    <text evidence="13">The sequence shown here is derived from an EMBL/GenBank/DDBJ whole genome shotgun (WGS) entry which is preliminary data.</text>
</comment>
<dbReference type="Gene3D" id="1.20.1070.10">
    <property type="entry name" value="Rhodopsin 7-helix transmembrane proteins"/>
    <property type="match status" value="1"/>
</dbReference>
<dbReference type="SUPFAM" id="SSF81321">
    <property type="entry name" value="Family A G protein-coupled receptor-like"/>
    <property type="match status" value="1"/>
</dbReference>
<name>A0ABQ8TM42_PERAM</name>
<keyword evidence="3" id="KW-0433">Leucine-rich repeat</keyword>
<evidence type="ECO:0000256" key="2">
    <source>
        <dbReference type="ARBA" id="ARBA00010663"/>
    </source>
</evidence>
<organism evidence="13 14">
    <name type="scientific">Periplaneta americana</name>
    <name type="common">American cockroach</name>
    <name type="synonym">Blatta americana</name>
    <dbReference type="NCBI Taxonomy" id="6978"/>
    <lineage>
        <taxon>Eukaryota</taxon>
        <taxon>Metazoa</taxon>
        <taxon>Ecdysozoa</taxon>
        <taxon>Arthropoda</taxon>
        <taxon>Hexapoda</taxon>
        <taxon>Insecta</taxon>
        <taxon>Pterygota</taxon>
        <taxon>Neoptera</taxon>
        <taxon>Polyneoptera</taxon>
        <taxon>Dictyoptera</taxon>
        <taxon>Blattodea</taxon>
        <taxon>Blattoidea</taxon>
        <taxon>Blattidae</taxon>
        <taxon>Blattinae</taxon>
        <taxon>Periplaneta</taxon>
    </lineage>
</organism>
<dbReference type="Pfam" id="PF13855">
    <property type="entry name" value="LRR_8"/>
    <property type="match status" value="2"/>
</dbReference>
<keyword evidence="5" id="KW-0677">Repeat</keyword>
<dbReference type="InterPro" id="IPR017452">
    <property type="entry name" value="GPCR_Rhodpsn_7TM"/>
</dbReference>
<dbReference type="Gene3D" id="3.80.10.10">
    <property type="entry name" value="Ribonuclease Inhibitor"/>
    <property type="match status" value="2"/>
</dbReference>
<reference evidence="13 14" key="1">
    <citation type="journal article" date="2022" name="Allergy">
        <title>Genome assembly and annotation of Periplaneta americana reveal a comprehensive cockroach allergen profile.</title>
        <authorList>
            <person name="Wang L."/>
            <person name="Xiong Q."/>
            <person name="Saelim N."/>
            <person name="Wang L."/>
            <person name="Nong W."/>
            <person name="Wan A.T."/>
            <person name="Shi M."/>
            <person name="Liu X."/>
            <person name="Cao Q."/>
            <person name="Hui J.H.L."/>
            <person name="Sookrung N."/>
            <person name="Leung T.F."/>
            <person name="Tungtrongchitr A."/>
            <person name="Tsui S.K.W."/>
        </authorList>
    </citation>
    <scope>NUCLEOTIDE SEQUENCE [LARGE SCALE GENOMIC DNA]</scope>
    <source>
        <strain evidence="13">PWHHKU_190912</strain>
    </source>
</reference>
<evidence type="ECO:0000256" key="11">
    <source>
        <dbReference type="SAM" id="Phobius"/>
    </source>
</evidence>
<feature type="domain" description="G-protein coupled receptors family 1 profile" evidence="12">
    <location>
        <begin position="468"/>
        <end position="709"/>
    </location>
</feature>
<feature type="transmembrane region" description="Helical" evidence="11">
    <location>
        <begin position="564"/>
        <end position="588"/>
    </location>
</feature>
<evidence type="ECO:0000256" key="7">
    <source>
        <dbReference type="ARBA" id="ARBA00023040"/>
    </source>
</evidence>
<proteinExistence type="inferred from homology"/>
<evidence type="ECO:0000256" key="9">
    <source>
        <dbReference type="ARBA" id="ARBA00023170"/>
    </source>
</evidence>
<dbReference type="InterPro" id="IPR000276">
    <property type="entry name" value="GPCR_Rhodpsn"/>
</dbReference>
<protein>
    <recommendedName>
        <fullName evidence="12">G-protein coupled receptors family 1 profile domain-containing protein</fullName>
    </recommendedName>
</protein>
<evidence type="ECO:0000256" key="3">
    <source>
        <dbReference type="ARBA" id="ARBA00022614"/>
    </source>
</evidence>
<comment type="subcellular location">
    <subcellularLocation>
        <location evidence="1">Membrane</location>
        <topology evidence="1">Multi-pass membrane protein</topology>
    </subcellularLocation>
</comment>
<accession>A0ABQ8TM42</accession>
<feature type="transmembrane region" description="Helical" evidence="11">
    <location>
        <begin position="682"/>
        <end position="700"/>
    </location>
</feature>
<comment type="similarity">
    <text evidence="2">Belongs to the G-protein coupled receptor 1 family.</text>
</comment>
<evidence type="ECO:0000256" key="6">
    <source>
        <dbReference type="ARBA" id="ARBA00022989"/>
    </source>
</evidence>
<sequence length="762" mass="85811">MTGRRTKKLCHVEANYIQRITENHNLSHTELVCTRSWLLDGSQPTLRSVDIEGKIGSVSVRVPQQLSGRALVTCNFVFWTRISLLSLLIVPAAVFWIWLMKEGIRQAHNCPYDCWCSAGETAVECIHASLQDIPVGLHPRIKDLTLNHNNISVLRRNHFTDAGLMALETLTLENNGISTIEPGAFNGLPKLHNLHLKDNNLSVLELGIFGNLKVLSGLHIAGNKLKTITPGVFIDLESLYYLSLETNEIKYLRQDMFIGLTNLRNLWLSDNKISHLDPDVFKLMPVLSLISLSDNEDLYIPTDKYFLNTPHVTTYMLSDCNIKSLSAISFELSPKVSSLRLENNSITTIDLEMLHSLPELRTLSLFGNPLQCDCDMRKAWQWCEEHDIGTGFEDKVPTCDAPDEVSGLWWGVLETADCSSNVAIFKGDYKSVVHKPVPYNSEFEDFIYFLKYVQSTVYGILFLIGAVGNITVLIIIGCNKRMRTIPNSYIFNLAVGDLLNLTVNLPLHQASNLSPQWLAKEGLCKFGVFLQELSIGVSAFSVVVLSIQRYFATSGSTHLSTRNATVFAIAAVWIIASCCALPAAFSVHVEDEFLCSYYKSAEYFRMTVTFQLLVFCVIPVCVIVYMYVMTARNLVQETNCSNEENRRRKTLAKIVIGIAIVFFISFVPYHVLFTVVFWSEEFFSLALGYLMFACSCLLVLNPCLNPVSLCCTSVTYKKLFKHYLLCCCRNRSERKEEDSDLPEGPEALVQYRRGLSTEAVII</sequence>
<dbReference type="Proteomes" id="UP001148838">
    <property type="component" value="Unassembled WGS sequence"/>
</dbReference>
<gene>
    <name evidence="13" type="ORF">ANN_13661</name>
</gene>
<keyword evidence="6 11" id="KW-1133">Transmembrane helix</keyword>
<keyword evidence="7" id="KW-0297">G-protein coupled receptor</keyword>
<dbReference type="InterPro" id="IPR003591">
    <property type="entry name" value="Leu-rich_rpt_typical-subtyp"/>
</dbReference>
<dbReference type="InterPro" id="IPR032675">
    <property type="entry name" value="LRR_dom_sf"/>
</dbReference>
<dbReference type="Pfam" id="PF00001">
    <property type="entry name" value="7tm_1"/>
    <property type="match status" value="1"/>
</dbReference>
<keyword evidence="4 11" id="KW-0812">Transmembrane</keyword>
<feature type="transmembrane region" description="Helical" evidence="11">
    <location>
        <begin position="457"/>
        <end position="477"/>
    </location>
</feature>
<keyword evidence="9" id="KW-0675">Receptor</keyword>
<evidence type="ECO:0000256" key="10">
    <source>
        <dbReference type="ARBA" id="ARBA00023224"/>
    </source>
</evidence>
<feature type="transmembrane region" description="Helical" evidence="11">
    <location>
        <begin position="650"/>
        <end position="670"/>
    </location>
</feature>
<dbReference type="PANTHER" id="PTHR45695:SF9">
    <property type="entry name" value="LEUCOKININ RECEPTOR"/>
    <property type="match status" value="1"/>
</dbReference>
<feature type="transmembrane region" description="Helical" evidence="11">
    <location>
        <begin position="608"/>
        <end position="629"/>
    </location>
</feature>
<keyword evidence="14" id="KW-1185">Reference proteome</keyword>
<evidence type="ECO:0000313" key="13">
    <source>
        <dbReference type="EMBL" id="KAJ4446959.1"/>
    </source>
</evidence>
<feature type="transmembrane region" description="Helical" evidence="11">
    <location>
        <begin position="489"/>
        <end position="508"/>
    </location>
</feature>
<evidence type="ECO:0000256" key="8">
    <source>
        <dbReference type="ARBA" id="ARBA00023136"/>
    </source>
</evidence>
<dbReference type="EMBL" id="JAJSOF020000009">
    <property type="protein sequence ID" value="KAJ4446959.1"/>
    <property type="molecule type" value="Genomic_DNA"/>
</dbReference>
<dbReference type="PANTHER" id="PTHR45695">
    <property type="entry name" value="LEUCOKININ RECEPTOR-RELATED"/>
    <property type="match status" value="1"/>
</dbReference>
<evidence type="ECO:0000256" key="4">
    <source>
        <dbReference type="ARBA" id="ARBA00022692"/>
    </source>
</evidence>
<evidence type="ECO:0000256" key="5">
    <source>
        <dbReference type="ARBA" id="ARBA00022737"/>
    </source>
</evidence>
<dbReference type="PRINTS" id="PR00237">
    <property type="entry name" value="GPCRRHODOPSN"/>
</dbReference>
<dbReference type="SMART" id="SM00369">
    <property type="entry name" value="LRR_TYP"/>
    <property type="match status" value="7"/>
</dbReference>
<evidence type="ECO:0000259" key="12">
    <source>
        <dbReference type="PROSITE" id="PS50262"/>
    </source>
</evidence>
<evidence type="ECO:0000256" key="1">
    <source>
        <dbReference type="ARBA" id="ARBA00004141"/>
    </source>
</evidence>
<dbReference type="PROSITE" id="PS51450">
    <property type="entry name" value="LRR"/>
    <property type="match status" value="2"/>
</dbReference>
<keyword evidence="8 11" id="KW-0472">Membrane</keyword>
<dbReference type="SUPFAM" id="SSF52058">
    <property type="entry name" value="L domain-like"/>
    <property type="match status" value="1"/>
</dbReference>
<dbReference type="PROSITE" id="PS50262">
    <property type="entry name" value="G_PROTEIN_RECEP_F1_2"/>
    <property type="match status" value="1"/>
</dbReference>
<evidence type="ECO:0000313" key="14">
    <source>
        <dbReference type="Proteomes" id="UP001148838"/>
    </source>
</evidence>